<feature type="transmembrane region" description="Helical" evidence="2">
    <location>
        <begin position="474"/>
        <end position="494"/>
    </location>
</feature>
<feature type="region of interest" description="Disordered" evidence="1">
    <location>
        <begin position="182"/>
        <end position="365"/>
    </location>
</feature>
<organism evidence="3 4">
    <name type="scientific">Capronia epimyces CBS 606.96</name>
    <dbReference type="NCBI Taxonomy" id="1182542"/>
    <lineage>
        <taxon>Eukaryota</taxon>
        <taxon>Fungi</taxon>
        <taxon>Dikarya</taxon>
        <taxon>Ascomycota</taxon>
        <taxon>Pezizomycotina</taxon>
        <taxon>Eurotiomycetes</taxon>
        <taxon>Chaetothyriomycetidae</taxon>
        <taxon>Chaetothyriales</taxon>
        <taxon>Herpotrichiellaceae</taxon>
        <taxon>Capronia</taxon>
    </lineage>
</organism>
<feature type="compositionally biased region" description="Polar residues" evidence="1">
    <location>
        <begin position="182"/>
        <end position="192"/>
    </location>
</feature>
<keyword evidence="4" id="KW-1185">Reference proteome</keyword>
<dbReference type="EMBL" id="AMGY01000002">
    <property type="protein sequence ID" value="EXJ89383.1"/>
    <property type="molecule type" value="Genomic_DNA"/>
</dbReference>
<gene>
    <name evidence="3" type="ORF">A1O3_02450</name>
</gene>
<dbReference type="AlphaFoldDB" id="W9YA71"/>
<dbReference type="RefSeq" id="XP_007730780.1">
    <property type="nucleotide sequence ID" value="XM_007732590.1"/>
</dbReference>
<keyword evidence="2" id="KW-0812">Transmembrane</keyword>
<feature type="region of interest" description="Disordered" evidence="1">
    <location>
        <begin position="1"/>
        <end position="24"/>
    </location>
</feature>
<keyword evidence="2" id="KW-1133">Transmembrane helix</keyword>
<dbReference type="GeneID" id="19166580"/>
<feature type="compositionally biased region" description="Polar residues" evidence="1">
    <location>
        <begin position="315"/>
        <end position="334"/>
    </location>
</feature>
<feature type="compositionally biased region" description="Polar residues" evidence="1">
    <location>
        <begin position="1"/>
        <end position="15"/>
    </location>
</feature>
<accession>W9YA71</accession>
<feature type="compositionally biased region" description="Low complexity" evidence="1">
    <location>
        <begin position="297"/>
        <end position="307"/>
    </location>
</feature>
<protein>
    <submittedName>
        <fullName evidence="3">Uncharacterized protein</fullName>
    </submittedName>
</protein>
<comment type="caution">
    <text evidence="3">The sequence shown here is derived from an EMBL/GenBank/DDBJ whole genome shotgun (WGS) entry which is preliminary data.</text>
</comment>
<reference evidence="3 4" key="1">
    <citation type="submission" date="2013-03" db="EMBL/GenBank/DDBJ databases">
        <title>The Genome Sequence of Capronia epimyces CBS 606.96.</title>
        <authorList>
            <consortium name="The Broad Institute Genomics Platform"/>
            <person name="Cuomo C."/>
            <person name="de Hoog S."/>
            <person name="Gorbushina A."/>
            <person name="Walker B."/>
            <person name="Young S.K."/>
            <person name="Zeng Q."/>
            <person name="Gargeya S."/>
            <person name="Fitzgerald M."/>
            <person name="Haas B."/>
            <person name="Abouelleil A."/>
            <person name="Allen A.W."/>
            <person name="Alvarado L."/>
            <person name="Arachchi H.M."/>
            <person name="Berlin A.M."/>
            <person name="Chapman S.B."/>
            <person name="Gainer-Dewar J."/>
            <person name="Goldberg J."/>
            <person name="Griggs A."/>
            <person name="Gujja S."/>
            <person name="Hansen M."/>
            <person name="Howarth C."/>
            <person name="Imamovic A."/>
            <person name="Ireland A."/>
            <person name="Larimer J."/>
            <person name="McCowan C."/>
            <person name="Murphy C."/>
            <person name="Pearson M."/>
            <person name="Poon T.W."/>
            <person name="Priest M."/>
            <person name="Roberts A."/>
            <person name="Saif S."/>
            <person name="Shea T."/>
            <person name="Sisk P."/>
            <person name="Sykes S."/>
            <person name="Wortman J."/>
            <person name="Nusbaum C."/>
            <person name="Birren B."/>
        </authorList>
    </citation>
    <scope>NUCLEOTIDE SEQUENCE [LARGE SCALE GENOMIC DNA]</scope>
    <source>
        <strain evidence="3 4">CBS 606.96</strain>
    </source>
</reference>
<dbReference type="OrthoDB" id="4161698at2759"/>
<evidence type="ECO:0000256" key="2">
    <source>
        <dbReference type="SAM" id="Phobius"/>
    </source>
</evidence>
<evidence type="ECO:0000313" key="4">
    <source>
        <dbReference type="Proteomes" id="UP000019478"/>
    </source>
</evidence>
<keyword evidence="2" id="KW-0472">Membrane</keyword>
<evidence type="ECO:0000256" key="1">
    <source>
        <dbReference type="SAM" id="MobiDB-lite"/>
    </source>
</evidence>
<dbReference type="Proteomes" id="UP000019478">
    <property type="component" value="Unassembled WGS sequence"/>
</dbReference>
<dbReference type="HOGENOM" id="CLU_523723_0_0_1"/>
<sequence>MESSPPISESTSNNHSRGKLKPKLSPDRISQHFYVPYNTDNLNYADLEWEPCDTRFVLWYHLTTNLQADSIAIAYNVTFPDHPMDMTAEDAAGIVDMLEARFPLFKDDLTPHGHWQQPKDNGWAPCDHGMYCSTLAALDRKVSVMRNPQIRTRNDRGLAEMATALWQGTWQELLTCPRVHNNNDAGSMTRLSRSSKENHGTAFSEAGEGLTSSGWQQLPAPSAKPTSSRSKAPSPAGIWVDPSCRGSRSPGKKSVLSSERTRAPGKNALPSLEEAGSAGIRVDSSARDLQSSVKEPAASSAKWRAAAQRVLPSIEKSTSTGKSSFASAKSHLSGTRSAASTRRRRSPIASERPDGPGTDLDEPDRMPESRFAQWFVFVGEMDGVRFLLQQTLINVVWISALDPFCRLVMHNLKGFTRDSSIITPAQILSLICTLTGANHFIGSSLMMMRRAVFCRWGIQILPPDLPDLSRAAYVFHWTLALFLAFNICVAGGLLNRALELMHELAMHVGLVEVYPACESN</sequence>
<evidence type="ECO:0000313" key="3">
    <source>
        <dbReference type="EMBL" id="EXJ89383.1"/>
    </source>
</evidence>
<proteinExistence type="predicted"/>
<name>W9YA71_9EURO</name>